<comment type="caution">
    <text evidence="2">The sequence shown here is derived from an EMBL/GenBank/DDBJ whole genome shotgun (WGS) entry which is preliminary data.</text>
</comment>
<sequence>ESQSTHSSVFNDDVGSDREGDDENAELVEDEPEEVMEASGDTEHDALEKDDEAIRAAKALLTSLHNDAIYAKMEKELQAMAKDEAGVANAGNEPLNTAATSQYSSDANRHNVTNENDDDDTNSNNNNNNNNDMVTLNLERASGPQHTAGPWLSLPAPEFTVCVSPLPTDYPGEMSPNMRAIVETPKSLKTPPADLEEVPPLHEEVGVSRAAGAVETRGDASPTPPLPTTKATASFPSFPPLPGSLHAVSFG</sequence>
<feature type="non-terminal residue" evidence="2">
    <location>
        <position position="251"/>
    </location>
</feature>
<feature type="compositionally biased region" description="Acidic residues" evidence="1">
    <location>
        <begin position="19"/>
        <end position="36"/>
    </location>
</feature>
<accession>K2MK57</accession>
<dbReference type="EMBL" id="AHKC01017832">
    <property type="protein sequence ID" value="EKF27560.1"/>
    <property type="molecule type" value="Genomic_DNA"/>
</dbReference>
<keyword evidence="3" id="KW-1185">Reference proteome</keyword>
<evidence type="ECO:0000313" key="3">
    <source>
        <dbReference type="Proteomes" id="UP000007350"/>
    </source>
</evidence>
<organism evidence="2 3">
    <name type="scientific">Trypanosoma cruzi marinkellei</name>
    <dbReference type="NCBI Taxonomy" id="85056"/>
    <lineage>
        <taxon>Eukaryota</taxon>
        <taxon>Discoba</taxon>
        <taxon>Euglenozoa</taxon>
        <taxon>Kinetoplastea</taxon>
        <taxon>Metakinetoplastina</taxon>
        <taxon>Trypanosomatida</taxon>
        <taxon>Trypanosomatidae</taxon>
        <taxon>Trypanosoma</taxon>
        <taxon>Schizotrypanum</taxon>
    </lineage>
</organism>
<evidence type="ECO:0000313" key="2">
    <source>
        <dbReference type="EMBL" id="EKF27560.1"/>
    </source>
</evidence>
<proteinExistence type="predicted"/>
<feature type="compositionally biased region" description="Low complexity" evidence="1">
    <location>
        <begin position="122"/>
        <end position="132"/>
    </location>
</feature>
<feature type="region of interest" description="Disordered" evidence="1">
    <location>
        <begin position="211"/>
        <end position="238"/>
    </location>
</feature>
<dbReference type="AlphaFoldDB" id="K2MK57"/>
<name>K2MK57_TRYCR</name>
<gene>
    <name evidence="2" type="ORF">MOQ_008714</name>
</gene>
<feature type="region of interest" description="Disordered" evidence="1">
    <location>
        <begin position="1"/>
        <end position="48"/>
    </location>
</feature>
<feature type="region of interest" description="Disordered" evidence="1">
    <location>
        <begin position="84"/>
        <end position="133"/>
    </location>
</feature>
<reference evidence="2 3" key="1">
    <citation type="journal article" date="2012" name="BMC Genomics">
        <title>Comparative genomic analysis of human infective Trypanosoma cruzi lineages with the bat-restricted subspecies T. cruzi marinkellei.</title>
        <authorList>
            <person name="Franzen O."/>
            <person name="Talavera-Lopez C."/>
            <person name="Ochaya S."/>
            <person name="Butler C.E."/>
            <person name="Messenger L.A."/>
            <person name="Lewis M.D."/>
            <person name="Llewellyn M.S."/>
            <person name="Marinkelle C.J."/>
            <person name="Tyler K.M."/>
            <person name="Miles M.A."/>
            <person name="Andersson B."/>
        </authorList>
    </citation>
    <scope>NUCLEOTIDE SEQUENCE [LARGE SCALE GENOMIC DNA]</scope>
    <source>
        <strain evidence="2 3">B7</strain>
    </source>
</reference>
<feature type="compositionally biased region" description="Polar residues" evidence="1">
    <location>
        <begin position="94"/>
        <end position="106"/>
    </location>
</feature>
<feature type="non-terminal residue" evidence="2">
    <location>
        <position position="1"/>
    </location>
</feature>
<evidence type="ECO:0000256" key="1">
    <source>
        <dbReference type="SAM" id="MobiDB-lite"/>
    </source>
</evidence>
<dbReference type="Proteomes" id="UP000007350">
    <property type="component" value="Unassembled WGS sequence"/>
</dbReference>
<protein>
    <submittedName>
        <fullName evidence="2">Uncharacterized protein</fullName>
    </submittedName>
</protein>
<feature type="compositionally biased region" description="Polar residues" evidence="1">
    <location>
        <begin position="1"/>
        <end position="10"/>
    </location>
</feature>